<evidence type="ECO:0000256" key="5">
    <source>
        <dbReference type="ARBA" id="ARBA00022540"/>
    </source>
</evidence>
<protein>
    <recommendedName>
        <fullName evidence="4">Altered inheritance of mitochondria protein 23, mitochondrial</fullName>
    </recommendedName>
</protein>
<comment type="similarity">
    <text evidence="3">Belongs to the AIM23 family.</text>
</comment>
<keyword evidence="8" id="KW-0496">Mitochondrion</keyword>
<dbReference type="OrthoDB" id="21573at2759"/>
<evidence type="ECO:0000313" key="11">
    <source>
        <dbReference type="Proteomes" id="UP000288859"/>
    </source>
</evidence>
<evidence type="ECO:0000256" key="2">
    <source>
        <dbReference type="ARBA" id="ARBA00005439"/>
    </source>
</evidence>
<name>A0A438MVQ9_EXOME</name>
<dbReference type="Gene3D" id="3.30.110.10">
    <property type="entry name" value="Translation initiation factor 3 (IF-3), C-terminal domain"/>
    <property type="match status" value="1"/>
</dbReference>
<dbReference type="InterPro" id="IPR001288">
    <property type="entry name" value="Translation_initiation_fac_3"/>
</dbReference>
<evidence type="ECO:0000256" key="3">
    <source>
        <dbReference type="ARBA" id="ARBA00008476"/>
    </source>
</evidence>
<comment type="caution">
    <text evidence="10">The sequence shown here is derived from an EMBL/GenBank/DDBJ whole genome shotgun (WGS) entry which is preliminary data.</text>
</comment>
<dbReference type="GO" id="GO:0003743">
    <property type="term" value="F:translation initiation factor activity"/>
    <property type="evidence" value="ECO:0007669"/>
    <property type="project" value="UniProtKB-KW"/>
</dbReference>
<keyword evidence="7" id="KW-0809">Transit peptide</keyword>
<comment type="similarity">
    <text evidence="2">Belongs to the IF-3 family.</text>
</comment>
<evidence type="ECO:0000313" key="10">
    <source>
        <dbReference type="EMBL" id="RVX66941.1"/>
    </source>
</evidence>
<evidence type="ECO:0000256" key="4">
    <source>
        <dbReference type="ARBA" id="ARBA00013994"/>
    </source>
</evidence>
<sequence length="254" mass="29034">MRRTSVFSQWFLRSTHPSTASRSPCPRTPLLVRTPQQCPSQTPPFPRRRPFHSSPHHSAAPPRRPLPELASIDDRLAEFTLNEAISTPEVQVKLPDNKGLSEPQPLRYVLSGIDRTTHFVQQMTPVDDPREFAVVRIVTRNELVREVTAKRDLARKQASEQKRKKPKQLELNWAIAPTDLEIKMKQMESFLEKGKKVELMMANKRRQRKATRDEAEKLLSVVRARCEDLGASEVAKFTGAILGQATMTVEKLRK</sequence>
<keyword evidence="6" id="KW-0648">Protein biosynthesis</keyword>
<dbReference type="Proteomes" id="UP000288859">
    <property type="component" value="Unassembled WGS sequence"/>
</dbReference>
<dbReference type="AlphaFoldDB" id="A0A438MVQ9"/>
<feature type="compositionally biased region" description="Basic residues" evidence="9">
    <location>
        <begin position="46"/>
        <end position="55"/>
    </location>
</feature>
<dbReference type="GO" id="GO:0005739">
    <property type="term" value="C:mitochondrion"/>
    <property type="evidence" value="ECO:0007669"/>
    <property type="project" value="UniProtKB-SubCell"/>
</dbReference>
<evidence type="ECO:0000256" key="8">
    <source>
        <dbReference type="ARBA" id="ARBA00023128"/>
    </source>
</evidence>
<dbReference type="VEuPathDB" id="FungiDB:PV10_04552"/>
<evidence type="ECO:0000256" key="7">
    <source>
        <dbReference type="ARBA" id="ARBA00022946"/>
    </source>
</evidence>
<dbReference type="EMBL" id="NAJM01000054">
    <property type="protein sequence ID" value="RVX66941.1"/>
    <property type="molecule type" value="Genomic_DNA"/>
</dbReference>
<feature type="region of interest" description="Disordered" evidence="9">
    <location>
        <begin position="16"/>
        <end position="67"/>
    </location>
</feature>
<dbReference type="PANTHER" id="PTHR10938:SF0">
    <property type="entry name" value="TRANSLATION INITIATION FACTOR IF-3, MITOCHONDRIAL"/>
    <property type="match status" value="1"/>
</dbReference>
<keyword evidence="5" id="KW-0396">Initiation factor</keyword>
<dbReference type="Pfam" id="PF14877">
    <property type="entry name" value="mIF3"/>
    <property type="match status" value="1"/>
</dbReference>
<comment type="subcellular location">
    <subcellularLocation>
        <location evidence="1">Mitochondrion</location>
    </subcellularLocation>
</comment>
<dbReference type="GO" id="GO:0043022">
    <property type="term" value="F:ribosome binding"/>
    <property type="evidence" value="ECO:0007669"/>
    <property type="project" value="TreeGrafter"/>
</dbReference>
<dbReference type="GO" id="GO:0032790">
    <property type="term" value="P:ribosome disassembly"/>
    <property type="evidence" value="ECO:0007669"/>
    <property type="project" value="TreeGrafter"/>
</dbReference>
<reference evidence="10 11" key="1">
    <citation type="submission" date="2017-03" db="EMBL/GenBank/DDBJ databases">
        <title>Genomes of endolithic fungi from Antarctica.</title>
        <authorList>
            <person name="Coleine C."/>
            <person name="Masonjones S."/>
            <person name="Stajich J.E."/>
        </authorList>
    </citation>
    <scope>NUCLEOTIDE SEQUENCE [LARGE SCALE GENOMIC DNA]</scope>
    <source>
        <strain evidence="10 11">CCFEE 6314</strain>
    </source>
</reference>
<gene>
    <name evidence="10" type="ORF">B0A52_09065</name>
</gene>
<evidence type="ECO:0000256" key="1">
    <source>
        <dbReference type="ARBA" id="ARBA00004173"/>
    </source>
</evidence>
<evidence type="ECO:0000256" key="6">
    <source>
        <dbReference type="ARBA" id="ARBA00022917"/>
    </source>
</evidence>
<dbReference type="InterPro" id="IPR036788">
    <property type="entry name" value="T_IF-3_C_sf"/>
</dbReference>
<dbReference type="GO" id="GO:0070124">
    <property type="term" value="P:mitochondrial translational initiation"/>
    <property type="evidence" value="ECO:0007669"/>
    <property type="project" value="TreeGrafter"/>
</dbReference>
<dbReference type="SUPFAM" id="SSF55200">
    <property type="entry name" value="Translation initiation factor IF3, C-terminal domain"/>
    <property type="match status" value="1"/>
</dbReference>
<organism evidence="10 11">
    <name type="scientific">Exophiala mesophila</name>
    <name type="common">Black yeast-like fungus</name>
    <dbReference type="NCBI Taxonomy" id="212818"/>
    <lineage>
        <taxon>Eukaryota</taxon>
        <taxon>Fungi</taxon>
        <taxon>Dikarya</taxon>
        <taxon>Ascomycota</taxon>
        <taxon>Pezizomycotina</taxon>
        <taxon>Eurotiomycetes</taxon>
        <taxon>Chaetothyriomycetidae</taxon>
        <taxon>Chaetothyriales</taxon>
        <taxon>Herpotrichiellaceae</taxon>
        <taxon>Exophiala</taxon>
    </lineage>
</organism>
<dbReference type="PANTHER" id="PTHR10938">
    <property type="entry name" value="TRANSLATION INITIATION FACTOR IF-3"/>
    <property type="match status" value="1"/>
</dbReference>
<accession>A0A438MVQ9</accession>
<proteinExistence type="inferred from homology"/>
<evidence type="ECO:0000256" key="9">
    <source>
        <dbReference type="SAM" id="MobiDB-lite"/>
    </source>
</evidence>
<dbReference type="InterPro" id="IPR029427">
    <property type="entry name" value="AIM23"/>
</dbReference>